<dbReference type="GeneTree" id="ENSGT00940000175804"/>
<dbReference type="Pfam" id="PF00078">
    <property type="entry name" value="RVT_1"/>
    <property type="match status" value="1"/>
</dbReference>
<dbReference type="PANTHER" id="PTHR37984:SF13">
    <property type="entry name" value="RIBONUCLEASE H"/>
    <property type="match status" value="1"/>
</dbReference>
<reference evidence="5" key="1">
    <citation type="submission" date="2011-08" db="EMBL/GenBank/DDBJ databases">
        <title>The draft genome of Latimeria chalumnae.</title>
        <authorList>
            <person name="Di Palma F."/>
            <person name="Alfoldi J."/>
            <person name="Johnson J."/>
            <person name="Berlin A."/>
            <person name="Gnerre S."/>
            <person name="Jaffe D."/>
            <person name="MacCallum I."/>
            <person name="Young S."/>
            <person name="Walker B.J."/>
            <person name="Lander E."/>
            <person name="Lindblad-Toh K."/>
        </authorList>
    </citation>
    <scope>NUCLEOTIDE SEQUENCE [LARGE SCALE GENOMIC DNA]</scope>
    <source>
        <strain evidence="5">Wild caught</strain>
    </source>
</reference>
<dbReference type="Ensembl" id="ENSLACT00000018627.1">
    <property type="protein sequence ID" value="ENSLACP00000018494.1"/>
    <property type="gene ID" value="ENSLACG00000016284.1"/>
</dbReference>
<evidence type="ECO:0000256" key="1">
    <source>
        <dbReference type="ARBA" id="ARBA00010879"/>
    </source>
</evidence>
<evidence type="ECO:0000313" key="4">
    <source>
        <dbReference type="Ensembl" id="ENSLACP00000018494.1"/>
    </source>
</evidence>
<dbReference type="InterPro" id="IPR043128">
    <property type="entry name" value="Rev_trsase/Diguanyl_cyclase"/>
</dbReference>
<dbReference type="AlphaFoldDB" id="H3B9C3"/>
<feature type="domain" description="Reverse transcriptase" evidence="3">
    <location>
        <begin position="1"/>
        <end position="70"/>
    </location>
</feature>
<dbReference type="HOGENOM" id="CLU_000384_33_7_1"/>
<dbReference type="GO" id="GO:0004523">
    <property type="term" value="F:RNA-DNA hybrid ribonuclease activity"/>
    <property type="evidence" value="ECO:0007669"/>
    <property type="project" value="UniProtKB-EC"/>
</dbReference>
<proteinExistence type="inferred from homology"/>
<organism evidence="4 5">
    <name type="scientific">Latimeria chalumnae</name>
    <name type="common">Coelacanth</name>
    <dbReference type="NCBI Taxonomy" id="7897"/>
    <lineage>
        <taxon>Eukaryota</taxon>
        <taxon>Metazoa</taxon>
        <taxon>Chordata</taxon>
        <taxon>Craniata</taxon>
        <taxon>Vertebrata</taxon>
        <taxon>Euteleostomi</taxon>
        <taxon>Coelacanthiformes</taxon>
        <taxon>Coelacanthidae</taxon>
        <taxon>Latimeria</taxon>
    </lineage>
</organism>
<dbReference type="InterPro" id="IPR043502">
    <property type="entry name" value="DNA/RNA_pol_sf"/>
</dbReference>
<sequence>IFQRTMEGLLQGILQVAVYLDDILVTGLTEVEHLENLEEILNRLEKAGLCLKRSKCTFKAKEVVFLGHKVDATGLHPVKEEVQAIQEAPATKLKSYLGLLNDYNRFLPNLSALLMPLQLPLQKYVKWYWGCVQEKAFEASKILECRNFITTYTEHASPDHKPLISLSNEMKAVPQMASPRIQRW</sequence>
<dbReference type="PANTHER" id="PTHR37984">
    <property type="entry name" value="PROTEIN CBG26694"/>
    <property type="match status" value="1"/>
</dbReference>
<dbReference type="InterPro" id="IPR000477">
    <property type="entry name" value="RT_dom"/>
</dbReference>
<comment type="similarity">
    <text evidence="1">Belongs to the beta type-B retroviral polymerase family. HERV class-II K(HML-2) pol subfamily.</text>
</comment>
<accession>H3B9C3</accession>
<name>H3B9C3_LATCH</name>
<dbReference type="FunFam" id="3.30.70.270:FF:000003">
    <property type="entry name" value="Transposon Ty3-G Gag-Pol polyprotein"/>
    <property type="match status" value="1"/>
</dbReference>
<reference evidence="4" key="2">
    <citation type="submission" date="2025-08" db="UniProtKB">
        <authorList>
            <consortium name="Ensembl"/>
        </authorList>
    </citation>
    <scope>IDENTIFICATION</scope>
</reference>
<dbReference type="CDD" id="cd01647">
    <property type="entry name" value="RT_LTR"/>
    <property type="match status" value="1"/>
</dbReference>
<keyword evidence="5" id="KW-1185">Reference proteome</keyword>
<dbReference type="InterPro" id="IPR050951">
    <property type="entry name" value="Retrovirus_Pol_polyprotein"/>
</dbReference>
<dbReference type="Gene3D" id="3.30.70.270">
    <property type="match status" value="2"/>
</dbReference>
<dbReference type="Proteomes" id="UP000008672">
    <property type="component" value="Unassembled WGS sequence"/>
</dbReference>
<reference evidence="4" key="3">
    <citation type="submission" date="2025-09" db="UniProtKB">
        <authorList>
            <consortium name="Ensembl"/>
        </authorList>
    </citation>
    <scope>IDENTIFICATION</scope>
</reference>
<dbReference type="PROSITE" id="PS50878">
    <property type="entry name" value="RT_POL"/>
    <property type="match status" value="1"/>
</dbReference>
<evidence type="ECO:0000256" key="2">
    <source>
        <dbReference type="ARBA" id="ARBA00012180"/>
    </source>
</evidence>
<evidence type="ECO:0000313" key="5">
    <source>
        <dbReference type="Proteomes" id="UP000008672"/>
    </source>
</evidence>
<dbReference type="SUPFAM" id="SSF56672">
    <property type="entry name" value="DNA/RNA polymerases"/>
    <property type="match status" value="1"/>
</dbReference>
<dbReference type="EMBL" id="AFYH01068890">
    <property type="status" value="NOT_ANNOTATED_CDS"/>
    <property type="molecule type" value="Genomic_DNA"/>
</dbReference>
<protein>
    <recommendedName>
        <fullName evidence="2">ribonuclease H</fullName>
        <ecNumber evidence="2">3.1.26.4</ecNumber>
    </recommendedName>
</protein>
<evidence type="ECO:0000259" key="3">
    <source>
        <dbReference type="PROSITE" id="PS50878"/>
    </source>
</evidence>
<dbReference type="EC" id="3.1.26.4" evidence="2"/>